<evidence type="ECO:0000313" key="11">
    <source>
        <dbReference type="Proteomes" id="UP000266089"/>
    </source>
</evidence>
<dbReference type="CDD" id="cd01516">
    <property type="entry name" value="FBPase_glpX"/>
    <property type="match status" value="1"/>
</dbReference>
<feature type="binding site" evidence="9">
    <location>
        <position position="219"/>
    </location>
    <ligand>
        <name>substrate</name>
    </ligand>
</feature>
<feature type="binding site" evidence="8">
    <location>
        <position position="97"/>
    </location>
    <ligand>
        <name>Mn(2+)</name>
        <dbReference type="ChEBI" id="CHEBI:29035"/>
        <label>2</label>
    </ligand>
</feature>
<proteinExistence type="inferred from homology"/>
<dbReference type="Gene3D" id="3.40.190.90">
    <property type="match status" value="1"/>
</dbReference>
<dbReference type="GO" id="GO:0030388">
    <property type="term" value="P:fructose 1,6-bisphosphate metabolic process"/>
    <property type="evidence" value="ECO:0007669"/>
    <property type="project" value="TreeGrafter"/>
</dbReference>
<dbReference type="PANTHER" id="PTHR30447">
    <property type="entry name" value="FRUCTOSE-1,6-BISPHOSPHATASE CLASS 2"/>
    <property type="match status" value="1"/>
</dbReference>
<evidence type="ECO:0000256" key="6">
    <source>
        <dbReference type="ARBA" id="ARBA00023277"/>
    </source>
</evidence>
<dbReference type="GO" id="GO:0006071">
    <property type="term" value="P:glycerol metabolic process"/>
    <property type="evidence" value="ECO:0007669"/>
    <property type="project" value="InterPro"/>
</dbReference>
<dbReference type="SUPFAM" id="SSF56655">
    <property type="entry name" value="Carbohydrate phosphatase"/>
    <property type="match status" value="1"/>
</dbReference>
<dbReference type="AlphaFoldDB" id="A0A399DUT3"/>
<feature type="binding site" evidence="8">
    <location>
        <position position="43"/>
    </location>
    <ligand>
        <name>Mn(2+)</name>
        <dbReference type="ChEBI" id="CHEBI:29035"/>
        <label>1</label>
    </ligand>
</feature>
<dbReference type="PIRSF" id="PIRSF004532">
    <property type="entry name" value="GlpX"/>
    <property type="match status" value="1"/>
</dbReference>
<dbReference type="GO" id="GO:0046872">
    <property type="term" value="F:metal ion binding"/>
    <property type="evidence" value="ECO:0007669"/>
    <property type="project" value="UniProtKB-KW"/>
</dbReference>
<dbReference type="InterPro" id="IPR004464">
    <property type="entry name" value="FBPase_class-2/SBPase"/>
</dbReference>
<name>A0A399DUT3_9DEIN</name>
<feature type="binding site" evidence="8">
    <location>
        <position position="67"/>
    </location>
    <ligand>
        <name>Mn(2+)</name>
        <dbReference type="ChEBI" id="CHEBI:29035"/>
        <label>1</label>
    </ligand>
</feature>
<keyword evidence="4 10" id="KW-0378">Hydrolase</keyword>
<dbReference type="NCBIfam" id="TIGR00330">
    <property type="entry name" value="glpX"/>
    <property type="match status" value="1"/>
</dbReference>
<keyword evidence="6 7" id="KW-0119">Carbohydrate metabolism</keyword>
<gene>
    <name evidence="10" type="primary">glpX</name>
    <name evidence="10" type="ORF">Mcate_02231</name>
</gene>
<comment type="caution">
    <text evidence="10">The sequence shown here is derived from an EMBL/GenBank/DDBJ whole genome shotgun (WGS) entry which is preliminary data.</text>
</comment>
<reference evidence="10 11" key="1">
    <citation type="submission" date="2018-08" db="EMBL/GenBank/DDBJ databases">
        <title>Meiothermus cateniformans JCM 15151 genome sequencing project.</title>
        <authorList>
            <person name="Da Costa M.S."/>
            <person name="Albuquerque L."/>
            <person name="Raposo P."/>
            <person name="Froufe H.J.C."/>
            <person name="Barroso C.S."/>
            <person name="Egas C."/>
        </authorList>
    </citation>
    <scope>NUCLEOTIDE SEQUENCE [LARGE SCALE GENOMIC DNA]</scope>
    <source>
        <strain evidence="10 11">JCM 15151</strain>
    </source>
</reference>
<keyword evidence="5 8" id="KW-0464">Manganese</keyword>
<evidence type="ECO:0000256" key="2">
    <source>
        <dbReference type="ARBA" id="ARBA00008989"/>
    </source>
</evidence>
<feature type="binding site" evidence="9">
    <location>
        <begin position="195"/>
        <end position="197"/>
    </location>
    <ligand>
        <name>substrate</name>
    </ligand>
</feature>
<evidence type="ECO:0000256" key="5">
    <source>
        <dbReference type="ARBA" id="ARBA00023211"/>
    </source>
</evidence>
<organism evidence="10 11">
    <name type="scientific">Meiothermus taiwanensis</name>
    <dbReference type="NCBI Taxonomy" id="172827"/>
    <lineage>
        <taxon>Bacteria</taxon>
        <taxon>Thermotogati</taxon>
        <taxon>Deinococcota</taxon>
        <taxon>Deinococci</taxon>
        <taxon>Thermales</taxon>
        <taxon>Thermaceae</taxon>
        <taxon>Meiothermus</taxon>
    </lineage>
</organism>
<protein>
    <recommendedName>
        <fullName evidence="7">Fructose-1,6-bisphosphatase</fullName>
    </recommendedName>
</protein>
<dbReference type="Pfam" id="PF03320">
    <property type="entry name" value="FBPase_glpX"/>
    <property type="match status" value="1"/>
</dbReference>
<sequence>MEVEFDTDMDIERLLVLEIARVTEQAALAASRLAGMGKKDAVDAAGTEAMRTVLSELPINGRVVIGEGEMDEAPMLYIGERLGRGGPEVDIAVDPVEGTTITAKGLPNAITVIAISEKGGLVGAPDMYMQKLVVGPPAAGKVSLDFPVEANLRIVADSLQRKVEDLVVVILDRPRHEQLIREVREAGARVKLITDGDVVAAVSVAVRGTGVHVMMGSGGAPEGVLAAAALKCMGGEIQGRFLPSSPAELERLHAMGVDEKKIYRTNDLAPGRQIVFSATGITHGELLEGVRYFGGGARTHSIVMGYQTRVVRFIDSIHLFESGARVNIRV</sequence>
<evidence type="ECO:0000256" key="7">
    <source>
        <dbReference type="PIRNR" id="PIRNR004532"/>
    </source>
</evidence>
<feature type="binding site" evidence="8">
    <location>
        <position position="94"/>
    </location>
    <ligand>
        <name>Mn(2+)</name>
        <dbReference type="ChEBI" id="CHEBI:29035"/>
        <label>2</label>
    </ligand>
</feature>
<dbReference type="FunFam" id="3.40.190.90:FF:000001">
    <property type="entry name" value="Fructose-1,6-bisphosphatase"/>
    <property type="match status" value="1"/>
</dbReference>
<keyword evidence="3 8" id="KW-0479">Metal-binding</keyword>
<evidence type="ECO:0000256" key="8">
    <source>
        <dbReference type="PIRSR" id="PIRSR004532-1"/>
    </source>
</evidence>
<feature type="binding site" evidence="9">
    <location>
        <position position="128"/>
    </location>
    <ligand>
        <name>substrate</name>
    </ligand>
</feature>
<evidence type="ECO:0000313" key="10">
    <source>
        <dbReference type="EMBL" id="RIH75439.1"/>
    </source>
</evidence>
<dbReference type="EMBL" id="QWKX01000067">
    <property type="protein sequence ID" value="RIH75439.1"/>
    <property type="molecule type" value="Genomic_DNA"/>
</dbReference>
<dbReference type="GO" id="GO:0006094">
    <property type="term" value="P:gluconeogenesis"/>
    <property type="evidence" value="ECO:0007669"/>
    <property type="project" value="InterPro"/>
</dbReference>
<dbReference type="Proteomes" id="UP000266089">
    <property type="component" value="Unassembled WGS sequence"/>
</dbReference>
<accession>A0A399DUT3</accession>
<comment type="catalytic activity">
    <reaction evidence="1">
        <text>beta-D-fructose 1,6-bisphosphate + H2O = beta-D-fructose 6-phosphate + phosphate</text>
        <dbReference type="Rhea" id="RHEA:11064"/>
        <dbReference type="ChEBI" id="CHEBI:15377"/>
        <dbReference type="ChEBI" id="CHEBI:32966"/>
        <dbReference type="ChEBI" id="CHEBI:43474"/>
        <dbReference type="ChEBI" id="CHEBI:57634"/>
        <dbReference type="EC" id="3.1.3.11"/>
    </reaction>
</comment>
<evidence type="ECO:0000256" key="3">
    <source>
        <dbReference type="ARBA" id="ARBA00022723"/>
    </source>
</evidence>
<dbReference type="PANTHER" id="PTHR30447:SF0">
    <property type="entry name" value="FRUCTOSE-1,6-BISPHOSPHATASE 1 CLASS 2-RELATED"/>
    <property type="match status" value="1"/>
</dbReference>
<evidence type="ECO:0000256" key="1">
    <source>
        <dbReference type="ARBA" id="ARBA00001273"/>
    </source>
</evidence>
<feature type="binding site" evidence="8">
    <location>
        <position position="222"/>
    </location>
    <ligand>
        <name>Mn(2+)</name>
        <dbReference type="ChEBI" id="CHEBI:29035"/>
        <label>2</label>
    </ligand>
</feature>
<dbReference type="Gene3D" id="3.30.540.10">
    <property type="entry name" value="Fructose-1,6-Bisphosphatase, subunit A, domain 1"/>
    <property type="match status" value="1"/>
</dbReference>
<feature type="binding site" evidence="9">
    <location>
        <begin position="97"/>
        <end position="99"/>
    </location>
    <ligand>
        <name>substrate</name>
    </ligand>
</feature>
<comment type="similarity">
    <text evidence="2 7">Belongs to the FBPase class 2 family.</text>
</comment>
<feature type="binding site" evidence="9">
    <location>
        <begin position="173"/>
        <end position="175"/>
    </location>
    <ligand>
        <name>substrate</name>
    </ligand>
</feature>
<comment type="cofactor">
    <cofactor evidence="8">
        <name>Mn(2+)</name>
        <dbReference type="ChEBI" id="CHEBI:29035"/>
    </cofactor>
</comment>
<evidence type="ECO:0000256" key="4">
    <source>
        <dbReference type="ARBA" id="ARBA00022801"/>
    </source>
</evidence>
<evidence type="ECO:0000256" key="9">
    <source>
        <dbReference type="PIRSR" id="PIRSR004532-2"/>
    </source>
</evidence>
<dbReference type="GO" id="GO:0005829">
    <property type="term" value="C:cytosol"/>
    <property type="evidence" value="ECO:0007669"/>
    <property type="project" value="TreeGrafter"/>
</dbReference>
<dbReference type="GO" id="GO:0042132">
    <property type="term" value="F:fructose 1,6-bisphosphate 1-phosphatase activity"/>
    <property type="evidence" value="ECO:0007669"/>
    <property type="project" value="UniProtKB-EC"/>
</dbReference>